<comment type="function">
    <text evidence="10">Inner membrane component of the type II secretion system required for the energy-dependent secretion of extracellular factors such as proteases and toxins from the periplasm.</text>
</comment>
<keyword evidence="14" id="KW-1185">Reference proteome</keyword>
<evidence type="ECO:0000313" key="14">
    <source>
        <dbReference type="Proteomes" id="UP000278035"/>
    </source>
</evidence>
<evidence type="ECO:0000256" key="10">
    <source>
        <dbReference type="PIRNR" id="PIRNR015761"/>
    </source>
</evidence>
<gene>
    <name evidence="13" type="primary">gspL</name>
    <name evidence="13" type="ORF">EGC82_01715</name>
</gene>
<dbReference type="Pfam" id="PF12693">
    <property type="entry name" value="GspL_C"/>
    <property type="match status" value="1"/>
</dbReference>
<comment type="similarity">
    <text evidence="2 10">Belongs to the GSP L family.</text>
</comment>
<dbReference type="GO" id="GO:0015627">
    <property type="term" value="C:type II protein secretion system complex"/>
    <property type="evidence" value="ECO:0007669"/>
    <property type="project" value="InterPro"/>
</dbReference>
<evidence type="ECO:0000256" key="8">
    <source>
        <dbReference type="ARBA" id="ARBA00022989"/>
    </source>
</evidence>
<dbReference type="CDD" id="cd24017">
    <property type="entry name" value="ASKHA_T2SSL_N"/>
    <property type="match status" value="1"/>
</dbReference>
<evidence type="ECO:0000256" key="4">
    <source>
        <dbReference type="ARBA" id="ARBA00022475"/>
    </source>
</evidence>
<dbReference type="RefSeq" id="WP_124729242.1">
    <property type="nucleotide sequence ID" value="NZ_CBCSKC010000033.1"/>
</dbReference>
<dbReference type="SUPFAM" id="SSF53067">
    <property type="entry name" value="Actin-like ATPase domain"/>
    <property type="match status" value="2"/>
</dbReference>
<dbReference type="InterPro" id="IPR024230">
    <property type="entry name" value="GspL_cyto_dom"/>
</dbReference>
<dbReference type="InterPro" id="IPR007812">
    <property type="entry name" value="T2SS_protein-GspL"/>
</dbReference>
<keyword evidence="9" id="KW-0472">Membrane</keyword>
<dbReference type="OrthoDB" id="7011844at2"/>
<evidence type="ECO:0000256" key="3">
    <source>
        <dbReference type="ARBA" id="ARBA00022448"/>
    </source>
</evidence>
<proteinExistence type="inferred from homology"/>
<protein>
    <recommendedName>
        <fullName evidence="10">Type II secretion system protein L</fullName>
        <shortName evidence="10">T2SS protein L</shortName>
    </recommendedName>
</protein>
<keyword evidence="5" id="KW-0997">Cell inner membrane</keyword>
<keyword evidence="7 10" id="KW-0653">Protein transport</keyword>
<keyword evidence="4" id="KW-1003">Cell membrane</keyword>
<evidence type="ECO:0000256" key="5">
    <source>
        <dbReference type="ARBA" id="ARBA00022519"/>
    </source>
</evidence>
<evidence type="ECO:0000256" key="2">
    <source>
        <dbReference type="ARBA" id="ARBA00005318"/>
    </source>
</evidence>
<evidence type="ECO:0000259" key="12">
    <source>
        <dbReference type="Pfam" id="PF12693"/>
    </source>
</evidence>
<dbReference type="InterPro" id="IPR043129">
    <property type="entry name" value="ATPase_NBD"/>
</dbReference>
<dbReference type="Proteomes" id="UP000278035">
    <property type="component" value="Chromosome"/>
</dbReference>
<evidence type="ECO:0000259" key="11">
    <source>
        <dbReference type="Pfam" id="PF05134"/>
    </source>
</evidence>
<keyword evidence="6" id="KW-0812">Transmembrane</keyword>
<dbReference type="InterPro" id="IPR025691">
    <property type="entry name" value="GspL_pp_dom"/>
</dbReference>
<evidence type="ECO:0000256" key="1">
    <source>
        <dbReference type="ARBA" id="ARBA00004377"/>
    </source>
</evidence>
<evidence type="ECO:0000313" key="13">
    <source>
        <dbReference type="EMBL" id="AZG71600.1"/>
    </source>
</evidence>
<evidence type="ECO:0000256" key="9">
    <source>
        <dbReference type="ARBA" id="ARBA00023136"/>
    </source>
</evidence>
<accession>A0A3G8LRT9</accession>
<evidence type="ECO:0000256" key="7">
    <source>
        <dbReference type="ARBA" id="ARBA00022927"/>
    </source>
</evidence>
<keyword evidence="8" id="KW-1133">Transmembrane helix</keyword>
<dbReference type="KEGG" id="slj:EGC82_01715"/>
<keyword evidence="3 10" id="KW-0813">Transport</keyword>
<organism evidence="13 14">
    <name type="scientific">Shewanella livingstonensis</name>
    <dbReference type="NCBI Taxonomy" id="150120"/>
    <lineage>
        <taxon>Bacteria</taxon>
        <taxon>Pseudomonadati</taxon>
        <taxon>Pseudomonadota</taxon>
        <taxon>Gammaproteobacteria</taxon>
        <taxon>Alteromonadales</taxon>
        <taxon>Shewanellaceae</taxon>
        <taxon>Shewanella</taxon>
    </lineage>
</organism>
<sequence length="403" mass="44434">MSERLFIRLGKTSEHPCSWLVWSEQEQEIIASGELSDAASLSTLAERAGNRPVDVLVPAANMTLTQIMLPEKGQRQALKALPYMLEESLATNVDNMHFVVGPREGEQLNVAAVAHEQMQTWLEWLHHAGLKVKRIVPDCLALPLEQCGWAAMSVGSEYLIRTSEGSGVSVPKAWSDFALPQLLSQAMLNHNDSGPLLVAGYSDDIKFTGVQVEAKPLDLPMMILAKGILNAPINLLSGIYKPKSEYSKQLLTWKNTAIVVLIAIVLALANKGLAIHQLNNHTAEIQAQSEVLFKQSVPGVNRIVNMRSQMGSELRSMQGQGGGAVFFEMLDGLKPAFSKVPELKPNTLRYEANRNELRMQVTAKTYDQIEKFKELVTKDYLLEGGAMNSSEESVTSTLTLRIK</sequence>
<feature type="domain" description="GspL periplasmic" evidence="12">
    <location>
        <begin position="247"/>
        <end position="401"/>
    </location>
</feature>
<dbReference type="PIRSF" id="PIRSF015761">
    <property type="entry name" value="Protein_L"/>
    <property type="match status" value="1"/>
</dbReference>
<feature type="domain" description="GspL cytoplasmic actin-ATPase-like" evidence="11">
    <location>
        <begin position="5"/>
        <end position="243"/>
    </location>
</feature>
<dbReference type="NCBIfam" id="TIGR01709">
    <property type="entry name" value="typeII_sec_gspL"/>
    <property type="match status" value="1"/>
</dbReference>
<dbReference type="EMBL" id="CP034015">
    <property type="protein sequence ID" value="AZG71600.1"/>
    <property type="molecule type" value="Genomic_DNA"/>
</dbReference>
<comment type="subcellular location">
    <subcellularLocation>
        <location evidence="1">Cell inner membrane</location>
        <topology evidence="1">Single-pass membrane protein</topology>
    </subcellularLocation>
</comment>
<dbReference type="AlphaFoldDB" id="A0A3G8LRT9"/>
<dbReference type="Gene3D" id="3.30.420.380">
    <property type="match status" value="1"/>
</dbReference>
<dbReference type="GO" id="GO:0015628">
    <property type="term" value="P:protein secretion by the type II secretion system"/>
    <property type="evidence" value="ECO:0007669"/>
    <property type="project" value="InterPro"/>
</dbReference>
<reference evidence="14" key="1">
    <citation type="submission" date="2018-11" db="EMBL/GenBank/DDBJ databases">
        <title>Shewanella sp. M2.</title>
        <authorList>
            <person name="Hwang Y.J."/>
            <person name="Hwang C.Y."/>
        </authorList>
    </citation>
    <scope>NUCLEOTIDE SEQUENCE [LARGE SCALE GENOMIC DNA]</scope>
    <source>
        <strain evidence="14">LMG 19866</strain>
    </source>
</reference>
<dbReference type="GO" id="GO:0009276">
    <property type="term" value="C:Gram-negative-bacterium-type cell wall"/>
    <property type="evidence" value="ECO:0007669"/>
    <property type="project" value="InterPro"/>
</dbReference>
<dbReference type="Gene3D" id="3.30.420.370">
    <property type="match status" value="1"/>
</dbReference>
<dbReference type="Pfam" id="PF05134">
    <property type="entry name" value="T2SSL"/>
    <property type="match status" value="1"/>
</dbReference>
<dbReference type="Gene3D" id="3.30.1360.100">
    <property type="entry name" value="General secretion pathway protein M, EpsM"/>
    <property type="match status" value="1"/>
</dbReference>
<name>A0A3G8LRT9_9GAMM</name>
<dbReference type="GO" id="GO:0005886">
    <property type="term" value="C:plasma membrane"/>
    <property type="evidence" value="ECO:0007669"/>
    <property type="project" value="UniProtKB-SubCell"/>
</dbReference>
<evidence type="ECO:0000256" key="6">
    <source>
        <dbReference type="ARBA" id="ARBA00022692"/>
    </source>
</evidence>